<sequence length="56" mass="6260">MQFKGEYKEITSLSRIGLDREAVIMEISRTVTTHASNFKEAISICINNQAGIDEIS</sequence>
<dbReference type="InParanoid" id="I1BJ81"/>
<dbReference type="EMBL" id="CH476732">
    <property type="protein sequence ID" value="EIE76261.1"/>
    <property type="molecule type" value="Genomic_DNA"/>
</dbReference>
<dbReference type="VEuPathDB" id="FungiDB:RO3G_00965"/>
<accession>I1BJ81</accession>
<keyword evidence="2" id="KW-1185">Reference proteome</keyword>
<dbReference type="GeneID" id="93607937"/>
<name>I1BJ81_RHIO9</name>
<gene>
    <name evidence="1" type="ORF">RO3G_00965</name>
</gene>
<dbReference type="Proteomes" id="UP000009138">
    <property type="component" value="Unassembled WGS sequence"/>
</dbReference>
<evidence type="ECO:0000313" key="2">
    <source>
        <dbReference type="Proteomes" id="UP000009138"/>
    </source>
</evidence>
<organism evidence="1 2">
    <name type="scientific">Rhizopus delemar (strain RA 99-880 / ATCC MYA-4621 / FGSC 9543 / NRRL 43880)</name>
    <name type="common">Mucormycosis agent</name>
    <name type="synonym">Rhizopus arrhizus var. delemar</name>
    <dbReference type="NCBI Taxonomy" id="246409"/>
    <lineage>
        <taxon>Eukaryota</taxon>
        <taxon>Fungi</taxon>
        <taxon>Fungi incertae sedis</taxon>
        <taxon>Mucoromycota</taxon>
        <taxon>Mucoromycotina</taxon>
        <taxon>Mucoromycetes</taxon>
        <taxon>Mucorales</taxon>
        <taxon>Mucorineae</taxon>
        <taxon>Rhizopodaceae</taxon>
        <taxon>Rhizopus</taxon>
    </lineage>
</organism>
<dbReference type="AlphaFoldDB" id="I1BJ81"/>
<evidence type="ECO:0000313" key="1">
    <source>
        <dbReference type="EMBL" id="EIE76261.1"/>
    </source>
</evidence>
<dbReference type="RefSeq" id="XP_067511657.1">
    <property type="nucleotide sequence ID" value="XM_067655556.1"/>
</dbReference>
<proteinExistence type="predicted"/>
<reference evidence="1 2" key="1">
    <citation type="journal article" date="2009" name="PLoS Genet.">
        <title>Genomic analysis of the basal lineage fungus Rhizopus oryzae reveals a whole-genome duplication.</title>
        <authorList>
            <person name="Ma L.-J."/>
            <person name="Ibrahim A.S."/>
            <person name="Skory C."/>
            <person name="Grabherr M.G."/>
            <person name="Burger G."/>
            <person name="Butler M."/>
            <person name="Elias M."/>
            <person name="Idnurm A."/>
            <person name="Lang B.F."/>
            <person name="Sone T."/>
            <person name="Abe A."/>
            <person name="Calvo S.E."/>
            <person name="Corrochano L.M."/>
            <person name="Engels R."/>
            <person name="Fu J."/>
            <person name="Hansberg W."/>
            <person name="Kim J.-M."/>
            <person name="Kodira C.D."/>
            <person name="Koehrsen M.J."/>
            <person name="Liu B."/>
            <person name="Miranda-Saavedra D."/>
            <person name="O'Leary S."/>
            <person name="Ortiz-Castellanos L."/>
            <person name="Poulter R."/>
            <person name="Rodriguez-Romero J."/>
            <person name="Ruiz-Herrera J."/>
            <person name="Shen Y.-Q."/>
            <person name="Zeng Q."/>
            <person name="Galagan J."/>
            <person name="Birren B.W."/>
            <person name="Cuomo C.A."/>
            <person name="Wickes B.L."/>
        </authorList>
    </citation>
    <scope>NUCLEOTIDE SEQUENCE [LARGE SCALE GENOMIC DNA]</scope>
    <source>
        <strain evidence="2">RA 99-880 / ATCC MYA-4621 / FGSC 9543 / NRRL 43880</strain>
    </source>
</reference>
<protein>
    <submittedName>
        <fullName evidence="1">Uncharacterized protein</fullName>
    </submittedName>
</protein>